<evidence type="ECO:0000259" key="21">
    <source>
        <dbReference type="PROSITE" id="PS51060"/>
    </source>
</evidence>
<keyword evidence="8" id="KW-0677">Repeat</keyword>
<evidence type="ECO:0000256" key="11">
    <source>
        <dbReference type="ARBA" id="ARBA00022833"/>
    </source>
</evidence>
<dbReference type="Pfam" id="PF05406">
    <property type="entry name" value="WGR"/>
    <property type="match status" value="1"/>
</dbReference>
<protein>
    <recommendedName>
        <fullName evidence="17 18">Poly [ADP-ribose] polymerase</fullName>
        <shortName evidence="18">PARP</shortName>
        <ecNumber evidence="18">2.4.2.-</ecNumber>
    </recommendedName>
</protein>
<feature type="domain" description="WGR" evidence="22">
    <location>
        <begin position="81"/>
        <end position="180"/>
    </location>
</feature>
<accession>A0A553P9U6</accession>
<dbReference type="OrthoDB" id="429950at2759"/>
<dbReference type="STRING" id="6832.A0A553P9U6"/>
<dbReference type="InterPro" id="IPR008893">
    <property type="entry name" value="WGR_domain"/>
</dbReference>
<feature type="region of interest" description="Disordered" evidence="19">
    <location>
        <begin position="1"/>
        <end position="50"/>
    </location>
</feature>
<dbReference type="SMART" id="SM00773">
    <property type="entry name" value="WGR"/>
    <property type="match status" value="1"/>
</dbReference>
<reference evidence="23 24" key="1">
    <citation type="journal article" date="2018" name="Nat. Ecol. Evol.">
        <title>Genomic signatures of mitonuclear coevolution across populations of Tigriopus californicus.</title>
        <authorList>
            <person name="Barreto F.S."/>
            <person name="Watson E.T."/>
            <person name="Lima T.G."/>
            <person name="Willett C.S."/>
            <person name="Edmands S."/>
            <person name="Li W."/>
            <person name="Burton R.S."/>
        </authorList>
    </citation>
    <scope>NUCLEOTIDE SEQUENCE [LARGE SCALE GENOMIC DNA]</scope>
    <source>
        <strain evidence="23 24">San Diego</strain>
    </source>
</reference>
<evidence type="ECO:0000256" key="14">
    <source>
        <dbReference type="ARBA" id="ARBA00023242"/>
    </source>
</evidence>
<evidence type="ECO:0000256" key="6">
    <source>
        <dbReference type="ARBA" id="ARBA00022695"/>
    </source>
</evidence>
<name>A0A553P9U6_TIGCA</name>
<keyword evidence="10" id="KW-0863">Zinc-finger</keyword>
<dbReference type="Gene3D" id="1.20.142.10">
    <property type="entry name" value="Poly(ADP-ribose) polymerase, regulatory domain"/>
    <property type="match status" value="1"/>
</dbReference>
<evidence type="ECO:0000313" key="24">
    <source>
        <dbReference type="Proteomes" id="UP000318571"/>
    </source>
</evidence>
<evidence type="ECO:0000256" key="5">
    <source>
        <dbReference type="ARBA" id="ARBA00022679"/>
    </source>
</evidence>
<sequence>MPSTRSGAKRASPTATLPTPKTPPKKAKPAPKKEKPVGKPASKKAKAVITKAADDDGVPKLRSIVVKGKAAVDEASGMTEKAHVYEDQSQGVVWDCMLNQTNIQNNNNKFYLIQLLESDSTQEYWVWMRWGRVGYKGQTSLTPTGSNLVQAQKVFESKFQSKTHNDWQDKDNFEKVVGKYDLVQMDYSAGNEDEMVLPPNKDVKAKAIPESKLEQKVQDLINLICNIKTMEQTVMEMKYDTKKAPLGKITSDQLKAGYSALKVIAELINEGVTSGAKLCQACNDFYTRIPHEFGMKVPPLIKTNQEVKSKIELLEALGDIKIALSILDSKKDDEDLNPIDNHYHRLNCHIKHLETKSKDHEILSKYIMSTHGATHSSFSMDVLDIYDLDKSGELKKFKDHGNKLLLFHGSRLSNWAGILGQGLRIAPPEAPVTGYMFGKGVYFADMSSKSANYCWTNKSNNIGLLMLCEVSLGKPRELLNAEYNADQLPKGTHSTKGMGKTAPNPKNYVTLSDGTVVPMGPGMNTDVLNPRGYTLMYNEYIVYDVSQIRMRYLAKIKFNYKL</sequence>
<dbReference type="AlphaFoldDB" id="A0A553P9U6"/>
<evidence type="ECO:0000256" key="10">
    <source>
        <dbReference type="ARBA" id="ARBA00022771"/>
    </source>
</evidence>
<dbReference type="PROSITE" id="PS51060">
    <property type="entry name" value="PARP_ALPHA_HD"/>
    <property type="match status" value="1"/>
</dbReference>
<evidence type="ECO:0000256" key="2">
    <source>
        <dbReference type="ARBA" id="ARBA00000459"/>
    </source>
</evidence>
<dbReference type="EMBL" id="VCGU01000005">
    <property type="protein sequence ID" value="TRY74450.1"/>
    <property type="molecule type" value="Genomic_DNA"/>
</dbReference>
<dbReference type="PANTHER" id="PTHR10459">
    <property type="entry name" value="DNA LIGASE"/>
    <property type="match status" value="1"/>
</dbReference>
<dbReference type="GO" id="GO:0016779">
    <property type="term" value="F:nucleotidyltransferase activity"/>
    <property type="evidence" value="ECO:0007669"/>
    <property type="project" value="UniProtKB-KW"/>
</dbReference>
<dbReference type="SUPFAM" id="SSF47587">
    <property type="entry name" value="Domain of poly(ADP-ribose) polymerase"/>
    <property type="match status" value="1"/>
</dbReference>
<evidence type="ECO:0000256" key="12">
    <source>
        <dbReference type="ARBA" id="ARBA00023027"/>
    </source>
</evidence>
<dbReference type="EC" id="2.4.2.-" evidence="18"/>
<evidence type="ECO:0000259" key="22">
    <source>
        <dbReference type="PROSITE" id="PS51977"/>
    </source>
</evidence>
<dbReference type="GO" id="GO:0008270">
    <property type="term" value="F:zinc ion binding"/>
    <property type="evidence" value="ECO:0007669"/>
    <property type="project" value="UniProtKB-KW"/>
</dbReference>
<evidence type="ECO:0000256" key="1">
    <source>
        <dbReference type="ARBA" id="ARBA00000438"/>
    </source>
</evidence>
<dbReference type="GO" id="GO:0003950">
    <property type="term" value="F:NAD+ poly-ADP-ribosyltransferase activity"/>
    <property type="evidence" value="ECO:0007669"/>
    <property type="project" value="UniProtKB-UniRule"/>
</dbReference>
<dbReference type="InterPro" id="IPR036930">
    <property type="entry name" value="WGR_dom_sf"/>
</dbReference>
<organism evidence="23 24">
    <name type="scientific">Tigriopus californicus</name>
    <name type="common">Marine copepod</name>
    <dbReference type="NCBI Taxonomy" id="6832"/>
    <lineage>
        <taxon>Eukaryota</taxon>
        <taxon>Metazoa</taxon>
        <taxon>Ecdysozoa</taxon>
        <taxon>Arthropoda</taxon>
        <taxon>Crustacea</taxon>
        <taxon>Multicrustacea</taxon>
        <taxon>Hexanauplia</taxon>
        <taxon>Copepoda</taxon>
        <taxon>Harpacticoida</taxon>
        <taxon>Harpacticidae</taxon>
        <taxon>Tigriopus</taxon>
    </lineage>
</organism>
<evidence type="ECO:0000256" key="19">
    <source>
        <dbReference type="SAM" id="MobiDB-lite"/>
    </source>
</evidence>
<keyword evidence="6" id="KW-0548">Nucleotidyltransferase</keyword>
<comment type="caution">
    <text evidence="23">The sequence shown here is derived from an EMBL/GenBank/DDBJ whole genome shotgun (WGS) entry which is preliminary data.</text>
</comment>
<comment type="catalytic activity">
    <reaction evidence="2">
        <text>L-glutamyl-[protein] + NAD(+) = 5-O-(ADP-D-ribosyl)-L-glutamyl-[protein] + nicotinamide</text>
        <dbReference type="Rhea" id="RHEA:58224"/>
        <dbReference type="Rhea" id="RHEA-COMP:10208"/>
        <dbReference type="Rhea" id="RHEA-COMP:15089"/>
        <dbReference type="ChEBI" id="CHEBI:17154"/>
        <dbReference type="ChEBI" id="CHEBI:29973"/>
        <dbReference type="ChEBI" id="CHEBI:57540"/>
        <dbReference type="ChEBI" id="CHEBI:142540"/>
    </reaction>
</comment>
<dbReference type="SUPFAM" id="SSF142921">
    <property type="entry name" value="WGR domain-like"/>
    <property type="match status" value="1"/>
</dbReference>
<evidence type="ECO:0000256" key="9">
    <source>
        <dbReference type="ARBA" id="ARBA00022765"/>
    </source>
</evidence>
<dbReference type="PROSITE" id="PS51059">
    <property type="entry name" value="PARP_CATALYTIC"/>
    <property type="match status" value="1"/>
</dbReference>
<keyword evidence="24" id="KW-1185">Reference proteome</keyword>
<dbReference type="Pfam" id="PF02877">
    <property type="entry name" value="PARP_reg"/>
    <property type="match status" value="1"/>
</dbReference>
<keyword evidence="11" id="KW-0862">Zinc</keyword>
<dbReference type="InterPro" id="IPR050800">
    <property type="entry name" value="ARTD/PARP"/>
</dbReference>
<dbReference type="FunFam" id="1.20.142.10:FF:000001">
    <property type="entry name" value="Poly [ADP-ribose] polymerase"/>
    <property type="match status" value="1"/>
</dbReference>
<dbReference type="InterPro" id="IPR004102">
    <property type="entry name" value="Poly(ADP-ribose)pol_reg_dom"/>
</dbReference>
<dbReference type="OMA" id="QGENDRF"/>
<dbReference type="InterPro" id="IPR036616">
    <property type="entry name" value="Poly(ADP-ribose)pol_reg_dom_sf"/>
</dbReference>
<evidence type="ECO:0000256" key="16">
    <source>
        <dbReference type="ARBA" id="ARBA00033987"/>
    </source>
</evidence>
<comment type="subcellular location">
    <subcellularLocation>
        <location evidence="3">Nucleus</location>
    </subcellularLocation>
</comment>
<dbReference type="GO" id="GO:0140806">
    <property type="term" value="F:NAD+-protein-aspartate ADP-ribosyltransferase activity"/>
    <property type="evidence" value="ECO:0007669"/>
    <property type="project" value="RHEA"/>
</dbReference>
<dbReference type="FunFam" id="3.90.228.10:FF:000002">
    <property type="entry name" value="Poly [ADP-ribose] polymerase"/>
    <property type="match status" value="1"/>
</dbReference>
<keyword evidence="4 18" id="KW-0328">Glycosyltransferase</keyword>
<dbReference type="GO" id="GO:0003677">
    <property type="term" value="F:DNA binding"/>
    <property type="evidence" value="ECO:0007669"/>
    <property type="project" value="UniProtKB-KW"/>
</dbReference>
<evidence type="ECO:0000256" key="18">
    <source>
        <dbReference type="RuleBase" id="RU362114"/>
    </source>
</evidence>
<dbReference type="PANTHER" id="PTHR10459:SF60">
    <property type="entry name" value="POLY [ADP-RIBOSE] POLYMERASE 2"/>
    <property type="match status" value="1"/>
</dbReference>
<dbReference type="Gene3D" id="2.20.140.10">
    <property type="entry name" value="WGR domain"/>
    <property type="match status" value="1"/>
</dbReference>
<gene>
    <name evidence="23" type="ORF">TCAL_10093</name>
</gene>
<evidence type="ECO:0000256" key="15">
    <source>
        <dbReference type="ARBA" id="ARBA00024347"/>
    </source>
</evidence>
<evidence type="ECO:0000259" key="20">
    <source>
        <dbReference type="PROSITE" id="PS51059"/>
    </source>
</evidence>
<dbReference type="GO" id="GO:0006302">
    <property type="term" value="P:double-strand break repair"/>
    <property type="evidence" value="ECO:0007669"/>
    <property type="project" value="TreeGrafter"/>
</dbReference>
<keyword evidence="5 18" id="KW-0808">Transferase</keyword>
<dbReference type="CDD" id="cd01437">
    <property type="entry name" value="parp_like"/>
    <property type="match status" value="1"/>
</dbReference>
<dbReference type="InterPro" id="IPR012317">
    <property type="entry name" value="Poly(ADP-ribose)pol_cat_dom"/>
</dbReference>
<feature type="domain" description="PARP catalytic" evidence="20">
    <location>
        <begin position="337"/>
        <end position="562"/>
    </location>
</feature>
<comment type="similarity">
    <text evidence="15">Belongs to the ARTD/PARP family.</text>
</comment>
<evidence type="ECO:0000256" key="8">
    <source>
        <dbReference type="ARBA" id="ARBA00022737"/>
    </source>
</evidence>
<comment type="catalytic activity">
    <reaction evidence="16">
        <text>NAD(+) + (ADP-D-ribosyl)n-acceptor = nicotinamide + (ADP-D-ribosyl)n+1-acceptor + H(+).</text>
        <dbReference type="EC" id="2.4.2.30"/>
    </reaction>
</comment>
<dbReference type="GO" id="GO:0005730">
    <property type="term" value="C:nucleolus"/>
    <property type="evidence" value="ECO:0007669"/>
    <property type="project" value="TreeGrafter"/>
</dbReference>
<keyword evidence="13" id="KW-0238">DNA-binding</keyword>
<evidence type="ECO:0000256" key="13">
    <source>
        <dbReference type="ARBA" id="ARBA00023125"/>
    </source>
</evidence>
<proteinExistence type="inferred from homology"/>
<evidence type="ECO:0000256" key="17">
    <source>
        <dbReference type="ARBA" id="ARBA00071874"/>
    </source>
</evidence>
<dbReference type="Proteomes" id="UP000318571">
    <property type="component" value="Chromosome 2"/>
</dbReference>
<evidence type="ECO:0000256" key="3">
    <source>
        <dbReference type="ARBA" id="ARBA00004123"/>
    </source>
</evidence>
<dbReference type="FunFam" id="2.20.140.10:FF:000001">
    <property type="entry name" value="Poly [ADP-ribose] polymerase"/>
    <property type="match status" value="1"/>
</dbReference>
<feature type="domain" description="PARP alpha-helical" evidence="21">
    <location>
        <begin position="210"/>
        <end position="328"/>
    </location>
</feature>
<evidence type="ECO:0000313" key="23">
    <source>
        <dbReference type="EMBL" id="TRY74450.1"/>
    </source>
</evidence>
<evidence type="ECO:0000256" key="7">
    <source>
        <dbReference type="ARBA" id="ARBA00022723"/>
    </source>
</evidence>
<keyword evidence="7" id="KW-0479">Metal-binding</keyword>
<keyword evidence="12 18" id="KW-0520">NAD</keyword>
<dbReference type="GO" id="GO:0140807">
    <property type="term" value="F:NAD+-protein-glutamate ADP-ribosyltransferase activity"/>
    <property type="evidence" value="ECO:0007669"/>
    <property type="project" value="RHEA"/>
</dbReference>
<dbReference type="GO" id="GO:0070212">
    <property type="term" value="P:protein poly-ADP-ribosylation"/>
    <property type="evidence" value="ECO:0007669"/>
    <property type="project" value="TreeGrafter"/>
</dbReference>
<dbReference type="Gene3D" id="3.90.228.10">
    <property type="match status" value="1"/>
</dbReference>
<comment type="catalytic activity">
    <reaction evidence="1">
        <text>L-aspartyl-[protein] + NAD(+) = 4-O-(ADP-D-ribosyl)-L-aspartyl-[protein] + nicotinamide</text>
        <dbReference type="Rhea" id="RHEA:54424"/>
        <dbReference type="Rhea" id="RHEA-COMP:9867"/>
        <dbReference type="Rhea" id="RHEA-COMP:13832"/>
        <dbReference type="ChEBI" id="CHEBI:17154"/>
        <dbReference type="ChEBI" id="CHEBI:29961"/>
        <dbReference type="ChEBI" id="CHEBI:57540"/>
        <dbReference type="ChEBI" id="CHEBI:138102"/>
    </reaction>
</comment>
<evidence type="ECO:0000256" key="4">
    <source>
        <dbReference type="ARBA" id="ARBA00022676"/>
    </source>
</evidence>
<dbReference type="PROSITE" id="PS51977">
    <property type="entry name" value="WGR"/>
    <property type="match status" value="1"/>
</dbReference>
<keyword evidence="14" id="KW-0539">Nucleus</keyword>
<keyword evidence="9" id="KW-0013">ADP-ribosylation</keyword>
<dbReference type="SUPFAM" id="SSF56399">
    <property type="entry name" value="ADP-ribosylation"/>
    <property type="match status" value="1"/>
</dbReference>
<dbReference type="Pfam" id="PF00644">
    <property type="entry name" value="PARP"/>
    <property type="match status" value="1"/>
</dbReference>